<dbReference type="Proteomes" id="UP000001351">
    <property type="component" value="Chromosome"/>
</dbReference>
<dbReference type="KEGG" id="sur:STAUR_1480"/>
<name>E3FM85_STIAD</name>
<organism evidence="2 3">
    <name type="scientific">Stigmatella aurantiaca (strain DW4/3-1)</name>
    <dbReference type="NCBI Taxonomy" id="378806"/>
    <lineage>
        <taxon>Bacteria</taxon>
        <taxon>Pseudomonadati</taxon>
        <taxon>Myxococcota</taxon>
        <taxon>Myxococcia</taxon>
        <taxon>Myxococcales</taxon>
        <taxon>Cystobacterineae</taxon>
        <taxon>Archangiaceae</taxon>
        <taxon>Stigmatella</taxon>
    </lineage>
</organism>
<dbReference type="HOGENOM" id="CLU_2540969_0_0_7"/>
<evidence type="ECO:0000313" key="2">
    <source>
        <dbReference type="EMBL" id="ADO69284.1"/>
    </source>
</evidence>
<dbReference type="InterPro" id="IPR036291">
    <property type="entry name" value="NAD(P)-bd_dom_sf"/>
</dbReference>
<accession>E3FM85</accession>
<sequence>MPEQERMTVLVTGSSGQLGAEVCRQQSMANVQGTLHLLEAAAAHGCQRFVYTSTASILFSAPRAFSPSQTNCWPSTGSTGGST</sequence>
<proteinExistence type="predicted"/>
<dbReference type="AlphaFoldDB" id="E3FM85"/>
<keyword evidence="3" id="KW-1185">Reference proteome</keyword>
<protein>
    <recommendedName>
        <fullName evidence="1">3-beta hydroxysteroid dehydrogenase/isomerase domain-containing protein</fullName>
    </recommendedName>
</protein>
<dbReference type="InterPro" id="IPR002225">
    <property type="entry name" value="3Beta_OHSteriod_DH/Estase"/>
</dbReference>
<dbReference type="Pfam" id="PF01073">
    <property type="entry name" value="3Beta_HSD"/>
    <property type="match status" value="1"/>
</dbReference>
<dbReference type="STRING" id="378806.STAUR_1480"/>
<evidence type="ECO:0000313" key="3">
    <source>
        <dbReference type="Proteomes" id="UP000001351"/>
    </source>
</evidence>
<evidence type="ECO:0000259" key="1">
    <source>
        <dbReference type="Pfam" id="PF01073"/>
    </source>
</evidence>
<dbReference type="GO" id="GO:0016616">
    <property type="term" value="F:oxidoreductase activity, acting on the CH-OH group of donors, NAD or NADP as acceptor"/>
    <property type="evidence" value="ECO:0007669"/>
    <property type="project" value="InterPro"/>
</dbReference>
<dbReference type="Gene3D" id="3.40.50.720">
    <property type="entry name" value="NAD(P)-binding Rossmann-like Domain"/>
    <property type="match status" value="1"/>
</dbReference>
<dbReference type="SUPFAM" id="SSF51735">
    <property type="entry name" value="NAD(P)-binding Rossmann-fold domains"/>
    <property type="match status" value="1"/>
</dbReference>
<reference evidence="2 3" key="1">
    <citation type="journal article" date="2011" name="Mol. Biol. Evol.">
        <title>Comparative genomic analysis of fruiting body formation in Myxococcales.</title>
        <authorList>
            <person name="Huntley S."/>
            <person name="Hamann N."/>
            <person name="Wegener-Feldbrugge S."/>
            <person name="Treuner-Lange A."/>
            <person name="Kube M."/>
            <person name="Reinhardt R."/>
            <person name="Klages S."/>
            <person name="Muller R."/>
            <person name="Ronning C.M."/>
            <person name="Nierman W.C."/>
            <person name="Sogaard-Andersen L."/>
        </authorList>
    </citation>
    <scope>NUCLEOTIDE SEQUENCE [LARGE SCALE GENOMIC DNA]</scope>
    <source>
        <strain evidence="2 3">DW4/3-1</strain>
    </source>
</reference>
<dbReference type="EMBL" id="CP002271">
    <property type="protein sequence ID" value="ADO69284.1"/>
    <property type="molecule type" value="Genomic_DNA"/>
</dbReference>
<dbReference type="eggNOG" id="COG0451">
    <property type="taxonomic scope" value="Bacteria"/>
</dbReference>
<gene>
    <name evidence="2" type="ordered locus">STAUR_1480</name>
</gene>
<dbReference type="GO" id="GO:0006694">
    <property type="term" value="P:steroid biosynthetic process"/>
    <property type="evidence" value="ECO:0007669"/>
    <property type="project" value="InterPro"/>
</dbReference>
<feature type="domain" description="3-beta hydroxysteroid dehydrogenase/isomerase" evidence="1">
    <location>
        <begin position="9"/>
        <end position="60"/>
    </location>
</feature>